<keyword evidence="5" id="KW-0378">Hydrolase</keyword>
<sequence length="370" mass="43060">MASYYRRFIRNFSSITEPLNLLLRKNQKFIWTTECEKSFNNLINALTNSPILIYPNFKKDFILATDASGIGIGAILSQLDENNQERVIAYASRSLKPAERNYSATELECLAIVWAVENFRHYLYGRKFKIYSDHNPLVYLDNTKNKSARINRWRTELADYDKEIIYKKGTKNTNADALSRMNEDSEKKEVNNIDKTDVQGLQYNNQEYREKIDKIKNGEQVQNFILDNNVLFQVKNNVKRLCIPDELIGDTLRTCHNDMGGGHFGIKKTWPKIRERFVWNNMYNDTVDYVKSCKICAQRKNPKPTRAALQPLNDATYPFQMIGVDILGPLKETKLGNKYILVFTDYLSRWAEAFPIKRIDAKTIAKVFID</sequence>
<dbReference type="InterPro" id="IPR012337">
    <property type="entry name" value="RNaseH-like_sf"/>
</dbReference>
<organism evidence="8 9">
    <name type="scientific">Brachionus calyciflorus</name>
    <dbReference type="NCBI Taxonomy" id="104777"/>
    <lineage>
        <taxon>Eukaryota</taxon>
        <taxon>Metazoa</taxon>
        <taxon>Spiralia</taxon>
        <taxon>Gnathifera</taxon>
        <taxon>Rotifera</taxon>
        <taxon>Eurotatoria</taxon>
        <taxon>Monogononta</taxon>
        <taxon>Pseudotrocha</taxon>
        <taxon>Ploima</taxon>
        <taxon>Brachionidae</taxon>
        <taxon>Brachionus</taxon>
    </lineage>
</organism>
<dbReference type="InterPro" id="IPR043502">
    <property type="entry name" value="DNA/RNA_pol_sf"/>
</dbReference>
<dbReference type="FunFam" id="3.10.20.370:FF:000001">
    <property type="entry name" value="Retrovirus-related Pol polyprotein from transposon 17.6-like protein"/>
    <property type="match status" value="1"/>
</dbReference>
<comment type="caution">
    <text evidence="8">The sequence shown here is derived from an EMBL/GenBank/DDBJ whole genome shotgun (WGS) entry which is preliminary data.</text>
</comment>
<name>A0A814SU86_9BILA</name>
<dbReference type="EMBL" id="CAJNOC010011616">
    <property type="protein sequence ID" value="CAF1149257.1"/>
    <property type="molecule type" value="Genomic_DNA"/>
</dbReference>
<dbReference type="InterPro" id="IPR043128">
    <property type="entry name" value="Rev_trsase/Diguanyl_cyclase"/>
</dbReference>
<protein>
    <recommendedName>
        <fullName evidence="7">Integrase catalytic domain-containing protein</fullName>
    </recommendedName>
</protein>
<dbReference type="Gene3D" id="3.30.70.270">
    <property type="match status" value="1"/>
</dbReference>
<dbReference type="CDD" id="cd09274">
    <property type="entry name" value="RNase_HI_RT_Ty3"/>
    <property type="match status" value="1"/>
</dbReference>
<dbReference type="SUPFAM" id="SSF56672">
    <property type="entry name" value="DNA/RNA polymerases"/>
    <property type="match status" value="1"/>
</dbReference>
<evidence type="ECO:0000259" key="7">
    <source>
        <dbReference type="PROSITE" id="PS50994"/>
    </source>
</evidence>
<dbReference type="InterPro" id="IPR041588">
    <property type="entry name" value="Integrase_H2C2"/>
</dbReference>
<dbReference type="Gene3D" id="1.10.340.70">
    <property type="match status" value="1"/>
</dbReference>
<evidence type="ECO:0000256" key="5">
    <source>
        <dbReference type="ARBA" id="ARBA00022801"/>
    </source>
</evidence>
<feature type="non-terminal residue" evidence="8">
    <location>
        <position position="370"/>
    </location>
</feature>
<dbReference type="AlphaFoldDB" id="A0A814SU86"/>
<evidence type="ECO:0000256" key="6">
    <source>
        <dbReference type="ARBA" id="ARBA00022918"/>
    </source>
</evidence>
<keyword evidence="2" id="KW-0548">Nucleotidyltransferase</keyword>
<accession>A0A814SU86</accession>
<keyword evidence="3" id="KW-0540">Nuclease</keyword>
<dbReference type="GO" id="GO:0003964">
    <property type="term" value="F:RNA-directed DNA polymerase activity"/>
    <property type="evidence" value="ECO:0007669"/>
    <property type="project" value="UniProtKB-KW"/>
</dbReference>
<dbReference type="GO" id="GO:0004519">
    <property type="term" value="F:endonuclease activity"/>
    <property type="evidence" value="ECO:0007669"/>
    <property type="project" value="UniProtKB-KW"/>
</dbReference>
<feature type="domain" description="Integrase catalytic" evidence="7">
    <location>
        <begin position="314"/>
        <end position="370"/>
    </location>
</feature>
<dbReference type="PROSITE" id="PS50994">
    <property type="entry name" value="INTEGRASE"/>
    <property type="match status" value="1"/>
</dbReference>
<proteinExistence type="predicted"/>
<evidence type="ECO:0000313" key="8">
    <source>
        <dbReference type="EMBL" id="CAF1149257.1"/>
    </source>
</evidence>
<keyword evidence="6" id="KW-0695">RNA-directed DNA polymerase</keyword>
<dbReference type="Gene3D" id="3.30.420.10">
    <property type="entry name" value="Ribonuclease H-like superfamily/Ribonuclease H"/>
    <property type="match status" value="1"/>
</dbReference>
<dbReference type="Proteomes" id="UP000663879">
    <property type="component" value="Unassembled WGS sequence"/>
</dbReference>
<dbReference type="Gene3D" id="3.10.20.370">
    <property type="match status" value="1"/>
</dbReference>
<dbReference type="InterPro" id="IPR050951">
    <property type="entry name" value="Retrovirus_Pol_polyprotein"/>
</dbReference>
<dbReference type="PANTHER" id="PTHR37984">
    <property type="entry name" value="PROTEIN CBG26694"/>
    <property type="match status" value="1"/>
</dbReference>
<dbReference type="Pfam" id="PF17917">
    <property type="entry name" value="RT_RNaseH"/>
    <property type="match status" value="1"/>
</dbReference>
<dbReference type="InterPro" id="IPR036397">
    <property type="entry name" value="RNaseH_sf"/>
</dbReference>
<dbReference type="PANTHER" id="PTHR37984:SF5">
    <property type="entry name" value="PROTEIN NYNRIN-LIKE"/>
    <property type="match status" value="1"/>
</dbReference>
<keyword evidence="4" id="KW-0255">Endonuclease</keyword>
<evidence type="ECO:0000256" key="1">
    <source>
        <dbReference type="ARBA" id="ARBA00022679"/>
    </source>
</evidence>
<dbReference type="InterPro" id="IPR001584">
    <property type="entry name" value="Integrase_cat-core"/>
</dbReference>
<dbReference type="FunFam" id="3.30.70.270:FF:000020">
    <property type="entry name" value="Transposon Tf2-6 polyprotein-like Protein"/>
    <property type="match status" value="1"/>
</dbReference>
<dbReference type="FunFam" id="1.10.340.70:FF:000001">
    <property type="entry name" value="Retrovirus-related Pol polyprotein from transposon gypsy-like Protein"/>
    <property type="match status" value="1"/>
</dbReference>
<evidence type="ECO:0000256" key="2">
    <source>
        <dbReference type="ARBA" id="ARBA00022695"/>
    </source>
</evidence>
<keyword evidence="9" id="KW-1185">Reference proteome</keyword>
<evidence type="ECO:0000256" key="4">
    <source>
        <dbReference type="ARBA" id="ARBA00022759"/>
    </source>
</evidence>
<dbReference type="SUPFAM" id="SSF53098">
    <property type="entry name" value="Ribonuclease H-like"/>
    <property type="match status" value="1"/>
</dbReference>
<dbReference type="Pfam" id="PF17921">
    <property type="entry name" value="Integrase_H2C2"/>
    <property type="match status" value="1"/>
</dbReference>
<evidence type="ECO:0000313" key="9">
    <source>
        <dbReference type="Proteomes" id="UP000663879"/>
    </source>
</evidence>
<keyword evidence="1" id="KW-0808">Transferase</keyword>
<evidence type="ECO:0000256" key="3">
    <source>
        <dbReference type="ARBA" id="ARBA00022722"/>
    </source>
</evidence>
<dbReference type="GO" id="GO:0003676">
    <property type="term" value="F:nucleic acid binding"/>
    <property type="evidence" value="ECO:0007669"/>
    <property type="project" value="InterPro"/>
</dbReference>
<gene>
    <name evidence="8" type="ORF">OXX778_LOCUS23221</name>
</gene>
<dbReference type="OrthoDB" id="427924at2759"/>
<feature type="non-terminal residue" evidence="8">
    <location>
        <position position="1"/>
    </location>
</feature>
<dbReference type="GO" id="GO:0015074">
    <property type="term" value="P:DNA integration"/>
    <property type="evidence" value="ECO:0007669"/>
    <property type="project" value="InterPro"/>
</dbReference>
<reference evidence="8" key="1">
    <citation type="submission" date="2021-02" db="EMBL/GenBank/DDBJ databases">
        <authorList>
            <person name="Nowell W R."/>
        </authorList>
    </citation>
    <scope>NUCLEOTIDE SEQUENCE</scope>
    <source>
        <strain evidence="8">Ploen Becks lab</strain>
    </source>
</reference>
<dbReference type="InterPro" id="IPR041373">
    <property type="entry name" value="RT_RNaseH"/>
</dbReference>
<dbReference type="GO" id="GO:0016787">
    <property type="term" value="F:hydrolase activity"/>
    <property type="evidence" value="ECO:0007669"/>
    <property type="project" value="UniProtKB-KW"/>
</dbReference>